<accession>A0ABM6UPP4</accession>
<protein>
    <submittedName>
        <fullName evidence="1">Uncharacterized protein</fullName>
    </submittedName>
</protein>
<name>A0ABM6UPP4_9GAMM</name>
<evidence type="ECO:0000313" key="2">
    <source>
        <dbReference type="Proteomes" id="UP000240908"/>
    </source>
</evidence>
<dbReference type="Proteomes" id="UP000240908">
    <property type="component" value="Chromosome"/>
</dbReference>
<keyword evidence="2" id="KW-1185">Reference proteome</keyword>
<proteinExistence type="predicted"/>
<organism evidence="1 2">
    <name type="scientific">Yersinia massiliensis</name>
    <dbReference type="NCBI Taxonomy" id="419257"/>
    <lineage>
        <taxon>Bacteria</taxon>
        <taxon>Pseudomonadati</taxon>
        <taxon>Pseudomonadota</taxon>
        <taxon>Gammaproteobacteria</taxon>
        <taxon>Enterobacterales</taxon>
        <taxon>Yersiniaceae</taxon>
        <taxon>Yersinia</taxon>
    </lineage>
</organism>
<sequence length="61" mass="6940">MNCVNALLRQFYTESGCQGGLKQEALTFNVFKTMAERRLKPHPNLSTWQEEVGEPATELLI</sequence>
<evidence type="ECO:0000313" key="1">
    <source>
        <dbReference type="EMBL" id="AVX36895.1"/>
    </source>
</evidence>
<gene>
    <name evidence="1" type="ORF">DA391_04000</name>
</gene>
<dbReference type="EMBL" id="CP028487">
    <property type="protein sequence ID" value="AVX36895.1"/>
    <property type="molecule type" value="Genomic_DNA"/>
</dbReference>
<reference evidence="2" key="1">
    <citation type="journal article" date="2018" name="Genome Announc.">
        <title>First complete genome sequence of Yersinia massiliensis.</title>
        <authorList>
            <person name="Thomas M.C."/>
            <person name="Arling V."/>
            <person name="Goji N."/>
            <person name="Janzen T.W."/>
            <person name="Duceppe M.-O."/>
            <person name="Mathews A."/>
            <person name="Carrillo C."/>
            <person name="Amoako K."/>
        </authorList>
    </citation>
    <scope>NUCLEOTIDE SEQUENCE [LARGE SCALE GENOMIC DNA]</scope>
    <source>
        <strain evidence="2">GTA</strain>
    </source>
</reference>